<sequence length="271" mass="29936">MKCSRVKNPCKICFESVKTKNGLQCQGACKKWAHFKCLNYTPGKIQDIKAGLIEITCPCPDCNMAPPKEKLVNPPYTCTNTKCPANKLPVCTSKECPSKRTPIPKYPSPPIDNSPKVSTPCTPPPPPKCTIRKNSSPHQIQTKPKQQTRGDPHTSKLNPHSCSPPTSPPISKPQKLAKPYQPHSPSQQLLNKPNRHVCSPKQSESCSNFTRTNSTCPDKQEMENLRAISSDSQVNVNPGQVTLYSAIENLCTTVGELSHQLKDLMCKMNHI</sequence>
<dbReference type="Proteomes" id="UP001652626">
    <property type="component" value="Chromosome 24"/>
</dbReference>
<feature type="compositionally biased region" description="Polar residues" evidence="1">
    <location>
        <begin position="155"/>
        <end position="164"/>
    </location>
</feature>
<gene>
    <name evidence="3" type="primary">LOC113402661</name>
</gene>
<evidence type="ECO:0000256" key="1">
    <source>
        <dbReference type="SAM" id="MobiDB-lite"/>
    </source>
</evidence>
<dbReference type="OMA" id="PCKICCE"/>
<reference evidence="3" key="1">
    <citation type="submission" date="2025-08" db="UniProtKB">
        <authorList>
            <consortium name="RefSeq"/>
        </authorList>
    </citation>
    <scope>IDENTIFICATION</scope>
    <source>
        <tissue evidence="3">Whole body</tissue>
    </source>
</reference>
<evidence type="ECO:0000313" key="3">
    <source>
        <dbReference type="RefSeq" id="XP_026498752.2"/>
    </source>
</evidence>
<proteinExistence type="predicted"/>
<feature type="compositionally biased region" description="Polar residues" evidence="1">
    <location>
        <begin position="132"/>
        <end position="147"/>
    </location>
</feature>
<evidence type="ECO:0000313" key="2">
    <source>
        <dbReference type="Proteomes" id="UP001652626"/>
    </source>
</evidence>
<name>A0A8B8IQI4_VANTA</name>
<dbReference type="RefSeq" id="XP_026498752.2">
    <property type="nucleotide sequence ID" value="XM_026642967.2"/>
</dbReference>
<feature type="region of interest" description="Disordered" evidence="1">
    <location>
        <begin position="95"/>
        <end position="203"/>
    </location>
</feature>
<accession>A0A8B8IQI4</accession>
<keyword evidence="2" id="KW-1185">Reference proteome</keyword>
<dbReference type="GeneID" id="113402661"/>
<organism evidence="2 3">
    <name type="scientific">Vanessa tameamea</name>
    <name type="common">Kamehameha butterfly</name>
    <dbReference type="NCBI Taxonomy" id="334116"/>
    <lineage>
        <taxon>Eukaryota</taxon>
        <taxon>Metazoa</taxon>
        <taxon>Ecdysozoa</taxon>
        <taxon>Arthropoda</taxon>
        <taxon>Hexapoda</taxon>
        <taxon>Insecta</taxon>
        <taxon>Pterygota</taxon>
        <taxon>Neoptera</taxon>
        <taxon>Endopterygota</taxon>
        <taxon>Lepidoptera</taxon>
        <taxon>Glossata</taxon>
        <taxon>Ditrysia</taxon>
        <taxon>Papilionoidea</taxon>
        <taxon>Nymphalidae</taxon>
        <taxon>Nymphalinae</taxon>
        <taxon>Vanessa</taxon>
    </lineage>
</organism>
<protein>
    <submittedName>
        <fullName evidence="3">Uncharacterized protein LOC113402661</fullName>
    </submittedName>
</protein>
<dbReference type="AlphaFoldDB" id="A0A8B8IQI4"/>
<dbReference type="OrthoDB" id="8061056at2759"/>